<dbReference type="PANTHER" id="PTHR43840">
    <property type="entry name" value="MITOCHONDRIAL METAL TRANSPORTER 1-RELATED"/>
    <property type="match status" value="1"/>
</dbReference>
<dbReference type="SUPFAM" id="SSF160240">
    <property type="entry name" value="Cation efflux protein cytoplasmic domain-like"/>
    <property type="match status" value="1"/>
</dbReference>
<feature type="domain" description="Cation efflux protein cytoplasmic" evidence="9">
    <location>
        <begin position="231"/>
        <end position="296"/>
    </location>
</feature>
<evidence type="ECO:0000256" key="4">
    <source>
        <dbReference type="ARBA" id="ARBA00022692"/>
    </source>
</evidence>
<dbReference type="Proteomes" id="UP000198564">
    <property type="component" value="Unassembled WGS sequence"/>
</dbReference>
<comment type="similarity">
    <text evidence="2">Belongs to the cation diffusion facilitator (CDF) transporter (TC 2.A.4) family.</text>
</comment>
<evidence type="ECO:0000256" key="5">
    <source>
        <dbReference type="ARBA" id="ARBA00022989"/>
    </source>
</evidence>
<dbReference type="InterPro" id="IPR050291">
    <property type="entry name" value="CDF_Transporter"/>
</dbReference>
<dbReference type="Pfam" id="PF16916">
    <property type="entry name" value="ZT_dimer"/>
    <property type="match status" value="1"/>
</dbReference>
<dbReference type="InterPro" id="IPR036837">
    <property type="entry name" value="Cation_efflux_CTD_sf"/>
</dbReference>
<dbReference type="Gene3D" id="1.20.1510.10">
    <property type="entry name" value="Cation efflux protein transmembrane domain"/>
    <property type="match status" value="1"/>
</dbReference>
<proteinExistence type="inferred from homology"/>
<dbReference type="PANTHER" id="PTHR43840:SF50">
    <property type="entry name" value="MANGANESE EFFLUX SYSTEM PROTEIN MNES"/>
    <property type="match status" value="1"/>
</dbReference>
<dbReference type="GO" id="GO:0016020">
    <property type="term" value="C:membrane"/>
    <property type="evidence" value="ECO:0007669"/>
    <property type="project" value="UniProtKB-SubCell"/>
</dbReference>
<evidence type="ECO:0000256" key="6">
    <source>
        <dbReference type="ARBA" id="ARBA00023136"/>
    </source>
</evidence>
<evidence type="ECO:0000256" key="3">
    <source>
        <dbReference type="ARBA" id="ARBA00022448"/>
    </source>
</evidence>
<keyword evidence="6 7" id="KW-0472">Membrane</keyword>
<evidence type="ECO:0000256" key="1">
    <source>
        <dbReference type="ARBA" id="ARBA00004141"/>
    </source>
</evidence>
<dbReference type="STRING" id="1130080.SAMN04488113_1628"/>
<dbReference type="InterPro" id="IPR002524">
    <property type="entry name" value="Cation_efflux"/>
</dbReference>
<feature type="domain" description="Cation efflux protein transmembrane" evidence="8">
    <location>
        <begin position="25"/>
        <end position="216"/>
    </location>
</feature>
<sequence>MKYKKSWDNLNNQIQRVKMAEQGAKVSISVYMILALAKFVVGFFLDSSSLSADGLNNLTDVLSSVTILAGLKTARKPADKNHPYGHWKAEPIASLITSFIMLFVGFQIFQNSILRFFQNELVEPNKLASIVALISSFILFILYRYNLNLAKNVNSDGLKAVARDNLADSLTSLATAMAIIGSSIGWVWLDNMMASVVAVIIIKTGIDVFRESTFSLSDGFKDKHLHSYKIKILTLDKVKEVSSIKARMYGANTYVDVTILVDGKMTVQEGHDITERIEKLLYDEFDVMHTDVHVEPDNLIKQFNRDQM</sequence>
<name>A0A1H6VSJ5_9LACT</name>
<dbReference type="SUPFAM" id="SSF161111">
    <property type="entry name" value="Cation efflux protein transmembrane domain-like"/>
    <property type="match status" value="1"/>
</dbReference>
<organism evidence="10 11">
    <name type="scientific">Alkalibacterium gilvum</name>
    <dbReference type="NCBI Taxonomy" id="1130080"/>
    <lineage>
        <taxon>Bacteria</taxon>
        <taxon>Bacillati</taxon>
        <taxon>Bacillota</taxon>
        <taxon>Bacilli</taxon>
        <taxon>Lactobacillales</taxon>
        <taxon>Carnobacteriaceae</taxon>
        <taxon>Alkalibacterium</taxon>
    </lineage>
</organism>
<evidence type="ECO:0000259" key="9">
    <source>
        <dbReference type="Pfam" id="PF16916"/>
    </source>
</evidence>
<dbReference type="EMBL" id="FNYW01000062">
    <property type="protein sequence ID" value="SEJ06064.1"/>
    <property type="molecule type" value="Genomic_DNA"/>
</dbReference>
<evidence type="ECO:0000313" key="10">
    <source>
        <dbReference type="EMBL" id="SEJ06064.1"/>
    </source>
</evidence>
<dbReference type="Gene3D" id="3.30.70.1350">
    <property type="entry name" value="Cation efflux protein, cytoplasmic domain"/>
    <property type="match status" value="1"/>
</dbReference>
<keyword evidence="3" id="KW-0813">Transport</keyword>
<feature type="transmembrane region" description="Helical" evidence="7">
    <location>
        <begin position="92"/>
        <end position="114"/>
    </location>
</feature>
<dbReference type="GO" id="GO:0008324">
    <property type="term" value="F:monoatomic cation transmembrane transporter activity"/>
    <property type="evidence" value="ECO:0007669"/>
    <property type="project" value="InterPro"/>
</dbReference>
<keyword evidence="11" id="KW-1185">Reference proteome</keyword>
<dbReference type="InterPro" id="IPR058533">
    <property type="entry name" value="Cation_efflux_TM"/>
</dbReference>
<gene>
    <name evidence="10" type="ORF">SAMN04488113_1628</name>
</gene>
<evidence type="ECO:0000256" key="7">
    <source>
        <dbReference type="SAM" id="Phobius"/>
    </source>
</evidence>
<dbReference type="FunFam" id="1.20.1510.10:FF:000006">
    <property type="entry name" value="Divalent cation efflux transporter"/>
    <property type="match status" value="1"/>
</dbReference>
<reference evidence="11" key="1">
    <citation type="submission" date="2016-10" db="EMBL/GenBank/DDBJ databases">
        <authorList>
            <person name="Varghese N."/>
            <person name="Submissions S."/>
        </authorList>
    </citation>
    <scope>NUCLEOTIDE SEQUENCE [LARGE SCALE GENOMIC DNA]</scope>
    <source>
        <strain evidence="11">DSM 25751</strain>
    </source>
</reference>
<dbReference type="InterPro" id="IPR027469">
    <property type="entry name" value="Cation_efflux_TMD_sf"/>
</dbReference>
<dbReference type="AlphaFoldDB" id="A0A1H6VSJ5"/>
<keyword evidence="5 7" id="KW-1133">Transmembrane helix</keyword>
<feature type="transmembrane region" description="Helical" evidence="7">
    <location>
        <begin position="166"/>
        <end position="189"/>
    </location>
</feature>
<feature type="transmembrane region" description="Helical" evidence="7">
    <location>
        <begin position="126"/>
        <end position="146"/>
    </location>
</feature>
<dbReference type="Pfam" id="PF01545">
    <property type="entry name" value="Cation_efflux"/>
    <property type="match status" value="1"/>
</dbReference>
<evidence type="ECO:0000259" key="8">
    <source>
        <dbReference type="Pfam" id="PF01545"/>
    </source>
</evidence>
<comment type="subcellular location">
    <subcellularLocation>
        <location evidence="1">Membrane</location>
        <topology evidence="1">Multi-pass membrane protein</topology>
    </subcellularLocation>
</comment>
<evidence type="ECO:0000256" key="2">
    <source>
        <dbReference type="ARBA" id="ARBA00008114"/>
    </source>
</evidence>
<dbReference type="InterPro" id="IPR027470">
    <property type="entry name" value="Cation_efflux_CTD"/>
</dbReference>
<accession>A0A1H6VSJ5</accession>
<feature type="transmembrane region" description="Helical" evidence="7">
    <location>
        <begin position="26"/>
        <end position="45"/>
    </location>
</feature>
<dbReference type="NCBIfam" id="TIGR01297">
    <property type="entry name" value="CDF"/>
    <property type="match status" value="1"/>
</dbReference>
<protein>
    <submittedName>
        <fullName evidence="10">Cation diffusion facilitator family transporter</fullName>
    </submittedName>
</protein>
<keyword evidence="4 7" id="KW-0812">Transmembrane</keyword>
<evidence type="ECO:0000313" key="11">
    <source>
        <dbReference type="Proteomes" id="UP000198564"/>
    </source>
</evidence>